<dbReference type="EMBL" id="CP051682">
    <property type="protein sequence ID" value="QJD96356.1"/>
    <property type="molecule type" value="Genomic_DNA"/>
</dbReference>
<name>A0A7L5E7K8_9SPHI</name>
<evidence type="ECO:0000313" key="2">
    <source>
        <dbReference type="Proteomes" id="UP000503278"/>
    </source>
</evidence>
<dbReference type="KEGG" id="mrob:HH214_11005"/>
<gene>
    <name evidence="1" type="ORF">HH214_11005</name>
</gene>
<protein>
    <submittedName>
        <fullName evidence="1">Uncharacterized protein</fullName>
    </submittedName>
</protein>
<evidence type="ECO:0000313" key="1">
    <source>
        <dbReference type="EMBL" id="QJD96356.1"/>
    </source>
</evidence>
<dbReference type="RefSeq" id="WP_169607630.1">
    <property type="nucleotide sequence ID" value="NZ_CP051682.1"/>
</dbReference>
<dbReference type="Proteomes" id="UP000503278">
    <property type="component" value="Chromosome"/>
</dbReference>
<sequence>MKASTQTTVLLKALDLELKAMLQKDLTQFKSRQQNQVAQEVAKKQAA</sequence>
<proteinExistence type="predicted"/>
<accession>A0A7L5E7K8</accession>
<reference evidence="1 2" key="1">
    <citation type="submission" date="2020-04" db="EMBL/GenBank/DDBJ databases">
        <title>Genome sequencing of novel species.</title>
        <authorList>
            <person name="Heo J."/>
            <person name="Kim S.-J."/>
            <person name="Kim J.-S."/>
            <person name="Hong S.-B."/>
            <person name="Kwon S.-W."/>
        </authorList>
    </citation>
    <scope>NUCLEOTIDE SEQUENCE [LARGE SCALE GENOMIC DNA]</scope>
    <source>
        <strain evidence="1 2">F39-2</strain>
    </source>
</reference>
<dbReference type="AlphaFoldDB" id="A0A7L5E7K8"/>
<keyword evidence="2" id="KW-1185">Reference proteome</keyword>
<organism evidence="1 2">
    <name type="scientific">Mucilaginibacter robiniae</name>
    <dbReference type="NCBI Taxonomy" id="2728022"/>
    <lineage>
        <taxon>Bacteria</taxon>
        <taxon>Pseudomonadati</taxon>
        <taxon>Bacteroidota</taxon>
        <taxon>Sphingobacteriia</taxon>
        <taxon>Sphingobacteriales</taxon>
        <taxon>Sphingobacteriaceae</taxon>
        <taxon>Mucilaginibacter</taxon>
    </lineage>
</organism>